<sequence length="45" mass="5033">MAFLLSYGLSRGFQRLRWGIFLALKQSFYWATFSAGSATAKGVKV</sequence>
<evidence type="ECO:0000313" key="1">
    <source>
        <dbReference type="EMBL" id="GAG44894.1"/>
    </source>
</evidence>
<name>X0XP00_9ZZZZ</name>
<dbReference type="AlphaFoldDB" id="X0XP00"/>
<reference evidence="1" key="1">
    <citation type="journal article" date="2014" name="Front. Microbiol.">
        <title>High frequency of phylogenetically diverse reductive dehalogenase-homologous genes in deep subseafloor sedimentary metagenomes.</title>
        <authorList>
            <person name="Kawai M."/>
            <person name="Futagami T."/>
            <person name="Toyoda A."/>
            <person name="Takaki Y."/>
            <person name="Nishi S."/>
            <person name="Hori S."/>
            <person name="Arai W."/>
            <person name="Tsubouchi T."/>
            <person name="Morono Y."/>
            <person name="Uchiyama I."/>
            <person name="Ito T."/>
            <person name="Fujiyama A."/>
            <person name="Inagaki F."/>
            <person name="Takami H."/>
        </authorList>
    </citation>
    <scope>NUCLEOTIDE SEQUENCE</scope>
    <source>
        <strain evidence="1">Expedition CK06-06</strain>
    </source>
</reference>
<comment type="caution">
    <text evidence="1">The sequence shown here is derived from an EMBL/GenBank/DDBJ whole genome shotgun (WGS) entry which is preliminary data.</text>
</comment>
<dbReference type="EMBL" id="BARS01056693">
    <property type="protein sequence ID" value="GAG44894.1"/>
    <property type="molecule type" value="Genomic_DNA"/>
</dbReference>
<accession>X0XP00</accession>
<protein>
    <submittedName>
        <fullName evidence="1">Uncharacterized protein</fullName>
    </submittedName>
</protein>
<organism evidence="1">
    <name type="scientific">marine sediment metagenome</name>
    <dbReference type="NCBI Taxonomy" id="412755"/>
    <lineage>
        <taxon>unclassified sequences</taxon>
        <taxon>metagenomes</taxon>
        <taxon>ecological metagenomes</taxon>
    </lineage>
</organism>
<proteinExistence type="predicted"/>
<feature type="non-terminal residue" evidence="1">
    <location>
        <position position="45"/>
    </location>
</feature>
<gene>
    <name evidence="1" type="ORF">S01H1_83402</name>
</gene>